<dbReference type="SMART" id="SM00355">
    <property type="entry name" value="ZnF_C2H2"/>
    <property type="match status" value="3"/>
</dbReference>
<reference evidence="5 6" key="1">
    <citation type="journal article" date="2016" name="Nat. Commun.">
        <title>Ectomycorrhizal ecology is imprinted in the genome of the dominant symbiotic fungus Cenococcum geophilum.</title>
        <authorList>
            <consortium name="DOE Joint Genome Institute"/>
            <person name="Peter M."/>
            <person name="Kohler A."/>
            <person name="Ohm R.A."/>
            <person name="Kuo A."/>
            <person name="Krutzmann J."/>
            <person name="Morin E."/>
            <person name="Arend M."/>
            <person name="Barry K.W."/>
            <person name="Binder M."/>
            <person name="Choi C."/>
            <person name="Clum A."/>
            <person name="Copeland A."/>
            <person name="Grisel N."/>
            <person name="Haridas S."/>
            <person name="Kipfer T."/>
            <person name="LaButti K."/>
            <person name="Lindquist E."/>
            <person name="Lipzen A."/>
            <person name="Maire R."/>
            <person name="Meier B."/>
            <person name="Mihaltcheva S."/>
            <person name="Molinier V."/>
            <person name="Murat C."/>
            <person name="Poggeler S."/>
            <person name="Quandt C.A."/>
            <person name="Sperisen C."/>
            <person name="Tritt A."/>
            <person name="Tisserant E."/>
            <person name="Crous P.W."/>
            <person name="Henrissat B."/>
            <person name="Nehls U."/>
            <person name="Egli S."/>
            <person name="Spatafora J.W."/>
            <person name="Grigoriev I.V."/>
            <person name="Martin F.M."/>
        </authorList>
    </citation>
    <scope>NUCLEOTIDE SEQUENCE [LARGE SCALE GENOMIC DNA]</scope>
    <source>
        <strain evidence="5 6">CBS 207.34</strain>
    </source>
</reference>
<evidence type="ECO:0000256" key="2">
    <source>
        <dbReference type="SAM" id="MobiDB-lite"/>
    </source>
</evidence>
<dbReference type="Pfam" id="PF26082">
    <property type="entry name" value="zf-C2H2_AcuF"/>
    <property type="match status" value="1"/>
</dbReference>
<name>A0A8E2FBX9_9PEZI</name>
<dbReference type="AlphaFoldDB" id="A0A8E2FBX9"/>
<keyword evidence="1" id="KW-0862">Zinc</keyword>
<keyword evidence="1" id="KW-0479">Metal-binding</keyword>
<keyword evidence="6" id="KW-1185">Reference proteome</keyword>
<evidence type="ECO:0000313" key="5">
    <source>
        <dbReference type="EMBL" id="OCL14010.1"/>
    </source>
</evidence>
<dbReference type="SUPFAM" id="SSF52540">
    <property type="entry name" value="P-loop containing nucleoside triphosphate hydrolases"/>
    <property type="match status" value="1"/>
</dbReference>
<feature type="region of interest" description="Disordered" evidence="2">
    <location>
        <begin position="884"/>
        <end position="905"/>
    </location>
</feature>
<gene>
    <name evidence="5" type="ORF">AOQ84DRAFT_223495</name>
</gene>
<feature type="region of interest" description="Disordered" evidence="2">
    <location>
        <begin position="426"/>
        <end position="445"/>
    </location>
</feature>
<feature type="domain" description="C2H2-type" evidence="4">
    <location>
        <begin position="338"/>
        <end position="362"/>
    </location>
</feature>
<dbReference type="EMBL" id="KV748635">
    <property type="protein sequence ID" value="OCL14010.1"/>
    <property type="molecule type" value="Genomic_DNA"/>
</dbReference>
<evidence type="ECO:0000313" key="6">
    <source>
        <dbReference type="Proteomes" id="UP000250140"/>
    </source>
</evidence>
<keyword evidence="1" id="KW-0863">Zinc-finger</keyword>
<dbReference type="PANTHER" id="PTHR35391:SF7">
    <property type="entry name" value="C2H2-TYPE DOMAIN-CONTAINING PROTEIN"/>
    <property type="match status" value="1"/>
</dbReference>
<dbReference type="InterPro" id="IPR027417">
    <property type="entry name" value="P-loop_NTPase"/>
</dbReference>
<accession>A0A8E2FBX9</accession>
<evidence type="ECO:0000256" key="3">
    <source>
        <dbReference type="SAM" id="SignalP"/>
    </source>
</evidence>
<dbReference type="OrthoDB" id="20872at2759"/>
<evidence type="ECO:0000256" key="1">
    <source>
        <dbReference type="PROSITE-ProRule" id="PRU00042"/>
    </source>
</evidence>
<keyword evidence="3" id="KW-0732">Signal</keyword>
<sequence length="905" mass="102131">MRFPSLVLTAVFLRSCSSHHFFARLTAAISIANGVLGCADAFRKLQATLTERGAQTDEKREANRAFATKVNDSFERFQLWSSSLGAHRRDKSSLDQRLWEASHLRYRVLEYLKDLQQGLADEEDDDDDVKDVTELEQLETYISNTISCLLRISMIIQKPAPHDRDKFANVPEWLTLRLGKAISRRRQFLEYRKAHHERTASLGVSNVPEDTGTVVSSLPTVAKQYQGLRASAIPEIAEPDNQSDAGVSETSYAKTISSENALFVPEMPEAAQGGAIFECPYCFMIIGGIHSRSQWKRHVFTDLQPYICLHQECVSADETFARRHSWIEHEAHFHLKIWKCNLGCNQKFSSENGMRDHFAEVHGFKDHTDAHLLALSIQVQHETPRQLSCPFCHDKIGSLRRYHKHVARHLEQLALFAIPRDSLEDEDIDNDVEDDDGPSRKRKPFSTVPFARNPNFVGHPDVLAWIREKCSAPASRVALVGFSGLGTKARSEEAYRDIADKLELPGRHDPKVDVLQLVRNWLCNESNGQWTIILDEADDTDVLYSKRIRTEDESSATASGSLATYLPQSCNGSILITSRNMNTATRLVGSYGSIKKVHTMDESQGLQLLRNNLQGTWTEEDAVDLLHTIDYTPLTIISAAAIINRHAPRMTISRADPSKVQQGCGKDGDKDEADSAFDEDLNILQAYSLITATADSDMCEAHGLVQFSAQTWLSSFGNLGQWKQKFVGLMAREYPFVDLRTGQSASSQAYVLSRAARYAQTALGKYDEAEKANQRALEGSEKELGEQHPDTLMSVNNLALTLQDQGEYREAEKLHRRALERREKELGEQHPDTMASVDCLAYLLHKQKRYEGASQLYQRARDGYKRKLGSQHPTAIARLNHFSAMEHEEQEGRRQDSYARLGRRV</sequence>
<organism evidence="5 6">
    <name type="scientific">Glonium stellatum</name>
    <dbReference type="NCBI Taxonomy" id="574774"/>
    <lineage>
        <taxon>Eukaryota</taxon>
        <taxon>Fungi</taxon>
        <taxon>Dikarya</taxon>
        <taxon>Ascomycota</taxon>
        <taxon>Pezizomycotina</taxon>
        <taxon>Dothideomycetes</taxon>
        <taxon>Pleosporomycetidae</taxon>
        <taxon>Gloniales</taxon>
        <taxon>Gloniaceae</taxon>
        <taxon>Glonium</taxon>
    </lineage>
</organism>
<dbReference type="Pfam" id="PF13374">
    <property type="entry name" value="TPR_10"/>
    <property type="match status" value="1"/>
</dbReference>
<dbReference type="PROSITE" id="PS50157">
    <property type="entry name" value="ZINC_FINGER_C2H2_2"/>
    <property type="match status" value="1"/>
</dbReference>
<dbReference type="Proteomes" id="UP000250140">
    <property type="component" value="Unassembled WGS sequence"/>
</dbReference>
<proteinExistence type="predicted"/>
<evidence type="ECO:0000259" key="4">
    <source>
        <dbReference type="PROSITE" id="PS50157"/>
    </source>
</evidence>
<dbReference type="SUPFAM" id="SSF48452">
    <property type="entry name" value="TPR-like"/>
    <property type="match status" value="1"/>
</dbReference>
<dbReference type="InterPro" id="IPR013087">
    <property type="entry name" value="Znf_C2H2_type"/>
</dbReference>
<dbReference type="Gene3D" id="3.40.50.300">
    <property type="entry name" value="P-loop containing nucleotide triphosphate hydrolases"/>
    <property type="match status" value="1"/>
</dbReference>
<dbReference type="Gene3D" id="1.25.40.10">
    <property type="entry name" value="Tetratricopeptide repeat domain"/>
    <property type="match status" value="1"/>
</dbReference>
<dbReference type="InterPro" id="IPR011990">
    <property type="entry name" value="TPR-like_helical_dom_sf"/>
</dbReference>
<protein>
    <recommendedName>
        <fullName evidence="4">C2H2-type domain-containing protein</fullName>
    </recommendedName>
</protein>
<feature type="compositionally biased region" description="Acidic residues" evidence="2">
    <location>
        <begin position="426"/>
        <end position="436"/>
    </location>
</feature>
<dbReference type="GO" id="GO:0008270">
    <property type="term" value="F:zinc ion binding"/>
    <property type="evidence" value="ECO:0007669"/>
    <property type="project" value="UniProtKB-KW"/>
</dbReference>
<dbReference type="InterPro" id="IPR058925">
    <property type="entry name" value="zf-C2H2_AcuF"/>
</dbReference>
<feature type="compositionally biased region" description="Basic and acidic residues" evidence="2">
    <location>
        <begin position="884"/>
        <end position="897"/>
    </location>
</feature>
<dbReference type="PANTHER" id="PTHR35391">
    <property type="entry name" value="C2H2-TYPE DOMAIN-CONTAINING PROTEIN-RELATED"/>
    <property type="match status" value="1"/>
</dbReference>
<feature type="chain" id="PRO_5034359889" description="C2H2-type domain-containing protein" evidence="3">
    <location>
        <begin position="19"/>
        <end position="905"/>
    </location>
</feature>
<dbReference type="PROSITE" id="PS00028">
    <property type="entry name" value="ZINC_FINGER_C2H2_1"/>
    <property type="match status" value="1"/>
</dbReference>
<dbReference type="Pfam" id="PF13424">
    <property type="entry name" value="TPR_12"/>
    <property type="match status" value="1"/>
</dbReference>
<feature type="signal peptide" evidence="3">
    <location>
        <begin position="1"/>
        <end position="18"/>
    </location>
</feature>